<protein>
    <submittedName>
        <fullName evidence="2">Competence protein ComEA</fullName>
    </submittedName>
</protein>
<dbReference type="RefSeq" id="WP_133596200.1">
    <property type="nucleotide sequence ID" value="NZ_SNYL01000004.1"/>
</dbReference>
<sequence length="124" mass="13775">MPLTPWRHPWRLAAQWLLVLVLCAPFHGAWAVVEANRAPPQDLVAIKGIGPATAERIVEARRQRPFTDWADFIQRVRGIGPATASKLSANGLTVNGQRYEPAAASPAQEVWWQPMIPRPVDPAR</sequence>
<feature type="domain" description="Helix-hairpin-helix DNA-binding motif class 1" evidence="1">
    <location>
        <begin position="71"/>
        <end position="90"/>
    </location>
</feature>
<dbReference type="Gene3D" id="1.10.150.320">
    <property type="entry name" value="Photosystem II 12 kDa extrinsic protein"/>
    <property type="match status" value="1"/>
</dbReference>
<evidence type="ECO:0000313" key="2">
    <source>
        <dbReference type="EMBL" id="TDQ44011.1"/>
    </source>
</evidence>
<dbReference type="Proteomes" id="UP000295510">
    <property type="component" value="Unassembled WGS sequence"/>
</dbReference>
<proteinExistence type="predicted"/>
<organism evidence="2 3">
    <name type="scientific">Tepidicella xavieri</name>
    <dbReference type="NCBI Taxonomy" id="360241"/>
    <lineage>
        <taxon>Bacteria</taxon>
        <taxon>Pseudomonadati</taxon>
        <taxon>Pseudomonadota</taxon>
        <taxon>Betaproteobacteria</taxon>
        <taxon>Burkholderiales</taxon>
        <taxon>Tepidicella</taxon>
    </lineage>
</organism>
<accession>A0A4R6UBN7</accession>
<feature type="domain" description="Helix-hairpin-helix DNA-binding motif class 1" evidence="1">
    <location>
        <begin position="41"/>
        <end position="60"/>
    </location>
</feature>
<gene>
    <name evidence="2" type="ORF">DFR43_104102</name>
</gene>
<reference evidence="2 3" key="1">
    <citation type="submission" date="2019-03" db="EMBL/GenBank/DDBJ databases">
        <title>Genomic Encyclopedia of Type Strains, Phase IV (KMG-IV): sequencing the most valuable type-strain genomes for metagenomic binning, comparative biology and taxonomic classification.</title>
        <authorList>
            <person name="Goeker M."/>
        </authorList>
    </citation>
    <scope>NUCLEOTIDE SEQUENCE [LARGE SCALE GENOMIC DNA]</scope>
    <source>
        <strain evidence="2 3">DSM 19605</strain>
    </source>
</reference>
<dbReference type="OrthoDB" id="8687931at2"/>
<comment type="caution">
    <text evidence="2">The sequence shown here is derived from an EMBL/GenBank/DDBJ whole genome shotgun (WGS) entry which is preliminary data.</text>
</comment>
<dbReference type="AlphaFoldDB" id="A0A4R6UBN7"/>
<dbReference type="InterPro" id="IPR010994">
    <property type="entry name" value="RuvA_2-like"/>
</dbReference>
<dbReference type="SUPFAM" id="SSF47781">
    <property type="entry name" value="RuvA domain 2-like"/>
    <property type="match status" value="1"/>
</dbReference>
<name>A0A4R6UBN7_9BURK</name>
<dbReference type="InterPro" id="IPR003583">
    <property type="entry name" value="Hlx-hairpin-Hlx_DNA-bd_motif"/>
</dbReference>
<keyword evidence="3" id="KW-1185">Reference proteome</keyword>
<dbReference type="GO" id="GO:0006281">
    <property type="term" value="P:DNA repair"/>
    <property type="evidence" value="ECO:0007669"/>
    <property type="project" value="InterPro"/>
</dbReference>
<dbReference type="GO" id="GO:0003677">
    <property type="term" value="F:DNA binding"/>
    <property type="evidence" value="ECO:0007669"/>
    <property type="project" value="InterPro"/>
</dbReference>
<dbReference type="EMBL" id="SNYL01000004">
    <property type="protein sequence ID" value="TDQ44011.1"/>
    <property type="molecule type" value="Genomic_DNA"/>
</dbReference>
<evidence type="ECO:0000259" key="1">
    <source>
        <dbReference type="SMART" id="SM00278"/>
    </source>
</evidence>
<evidence type="ECO:0000313" key="3">
    <source>
        <dbReference type="Proteomes" id="UP000295510"/>
    </source>
</evidence>
<dbReference type="Pfam" id="PF12836">
    <property type="entry name" value="HHH_3"/>
    <property type="match status" value="1"/>
</dbReference>
<dbReference type="SMART" id="SM00278">
    <property type="entry name" value="HhH1"/>
    <property type="match status" value="2"/>
</dbReference>